<gene>
    <name evidence="6" type="ORF">MNBD_GAMMA11-357</name>
</gene>
<dbReference type="GO" id="GO:0002128">
    <property type="term" value="P:tRNA nucleoside ribose methylation"/>
    <property type="evidence" value="ECO:0007669"/>
    <property type="project" value="TreeGrafter"/>
</dbReference>
<evidence type="ECO:0000256" key="3">
    <source>
        <dbReference type="ARBA" id="ARBA00022679"/>
    </source>
</evidence>
<dbReference type="PANTHER" id="PTHR42786">
    <property type="entry name" value="TRNA/RRNA METHYLTRANSFERASE"/>
    <property type="match status" value="1"/>
</dbReference>
<dbReference type="CDD" id="cd18093">
    <property type="entry name" value="SpoU-like_TrmJ"/>
    <property type="match status" value="1"/>
</dbReference>
<dbReference type="Gene3D" id="1.10.8.590">
    <property type="match status" value="1"/>
</dbReference>
<dbReference type="Pfam" id="PF00588">
    <property type="entry name" value="SpoU_methylase"/>
    <property type="match status" value="1"/>
</dbReference>
<evidence type="ECO:0000256" key="1">
    <source>
        <dbReference type="ARBA" id="ARBA00007228"/>
    </source>
</evidence>
<dbReference type="AlphaFoldDB" id="A0A3B0XAY2"/>
<dbReference type="InterPro" id="IPR001537">
    <property type="entry name" value="SpoU_MeTrfase"/>
</dbReference>
<dbReference type="InterPro" id="IPR004384">
    <property type="entry name" value="RNA_MeTrfase_TrmJ/LasT"/>
</dbReference>
<keyword evidence="4" id="KW-0949">S-adenosyl-L-methionine</keyword>
<dbReference type="GO" id="GO:0160206">
    <property type="term" value="F:tRNA (cytidine(32)/uridine(32)-2'-O)-methyltransferase activity"/>
    <property type="evidence" value="ECO:0007669"/>
    <property type="project" value="UniProtKB-EC"/>
</dbReference>
<organism evidence="6">
    <name type="scientific">hydrothermal vent metagenome</name>
    <dbReference type="NCBI Taxonomy" id="652676"/>
    <lineage>
        <taxon>unclassified sequences</taxon>
        <taxon>metagenomes</taxon>
        <taxon>ecological metagenomes</taxon>
    </lineage>
</organism>
<feature type="domain" description="tRNA/rRNA methyltransferase SpoU type" evidence="5">
    <location>
        <begin position="15"/>
        <end position="164"/>
    </location>
</feature>
<dbReference type="EMBL" id="UOFG01000127">
    <property type="protein sequence ID" value="VAW60632.1"/>
    <property type="molecule type" value="Genomic_DNA"/>
</dbReference>
<dbReference type="InterPro" id="IPR029028">
    <property type="entry name" value="Alpha/beta_knot_MTases"/>
</dbReference>
<dbReference type="EC" id="2.1.1.200" evidence="6"/>
<dbReference type="NCBIfam" id="TIGR00050">
    <property type="entry name" value="rRNA_methyl_1"/>
    <property type="match status" value="1"/>
</dbReference>
<dbReference type="FunFam" id="3.40.1280.10:FF:000006">
    <property type="entry name" value="Uncharacterized tRNA/rRNA methyltransferase HI_0380"/>
    <property type="match status" value="1"/>
</dbReference>
<accession>A0A3B0XAY2</accession>
<dbReference type="SUPFAM" id="SSF75217">
    <property type="entry name" value="alpha/beta knot"/>
    <property type="match status" value="1"/>
</dbReference>
<dbReference type="PIRSF" id="PIRSF004808">
    <property type="entry name" value="LasT"/>
    <property type="match status" value="1"/>
</dbReference>
<keyword evidence="3 6" id="KW-0808">Transferase</keyword>
<comment type="similarity">
    <text evidence="1">Belongs to the class IV-like SAM-binding methyltransferase superfamily. RNA methyltransferase TrmH family.</text>
</comment>
<evidence type="ECO:0000259" key="5">
    <source>
        <dbReference type="Pfam" id="PF00588"/>
    </source>
</evidence>
<sequence length="266" mass="29730">MLMFLMIRIPMLDNIRIVLVNTHHPGNIGSAARAMKNMGLMRLYLVSPQDFPSFEASQRASSASDVLKEAVVVETLAEALQGCSFVCGTTARLRSVKWPQVDARECGEVLQAESERHEVALVFGRERSGLFNDELELCQTLVNIPTAEAYSSLNLGQAVQVLSYEILMASQKAVQGEVFSDNTEDSVVAGDQKDELATNEQLEGMYGHYLDALTDLNFFGKRNPEHIMRKLRCLYGRSRPTLREVQILRGILSYAQGRRTQTLKKT</sequence>
<dbReference type="PANTHER" id="PTHR42786:SF2">
    <property type="entry name" value="TRNA (CYTIDINE_URIDINE-2'-O-)-METHYLTRANSFERASE TRMJ"/>
    <property type="match status" value="1"/>
</dbReference>
<dbReference type="GO" id="GO:0005829">
    <property type="term" value="C:cytosol"/>
    <property type="evidence" value="ECO:0007669"/>
    <property type="project" value="TreeGrafter"/>
</dbReference>
<dbReference type="InterPro" id="IPR029026">
    <property type="entry name" value="tRNA_m1G_MTases_N"/>
</dbReference>
<keyword evidence="2 6" id="KW-0489">Methyltransferase</keyword>
<evidence type="ECO:0000256" key="2">
    <source>
        <dbReference type="ARBA" id="ARBA00022603"/>
    </source>
</evidence>
<dbReference type="GO" id="GO:0003723">
    <property type="term" value="F:RNA binding"/>
    <property type="evidence" value="ECO:0007669"/>
    <property type="project" value="InterPro"/>
</dbReference>
<reference evidence="6" key="1">
    <citation type="submission" date="2018-06" db="EMBL/GenBank/DDBJ databases">
        <authorList>
            <person name="Zhirakovskaya E."/>
        </authorList>
    </citation>
    <scope>NUCLEOTIDE SEQUENCE</scope>
</reference>
<evidence type="ECO:0000256" key="4">
    <source>
        <dbReference type="ARBA" id="ARBA00022691"/>
    </source>
</evidence>
<dbReference type="Gene3D" id="3.40.1280.10">
    <property type="match status" value="1"/>
</dbReference>
<evidence type="ECO:0000313" key="6">
    <source>
        <dbReference type="EMBL" id="VAW60632.1"/>
    </source>
</evidence>
<name>A0A3B0XAY2_9ZZZZ</name>
<proteinExistence type="inferred from homology"/>
<protein>
    <submittedName>
        <fullName evidence="6">tRNA (Cytidine(32)/uridine(32)-2'-O)-methyltransferase</fullName>
        <ecNumber evidence="6">2.1.1.200</ecNumber>
    </submittedName>
</protein>